<feature type="region of interest" description="Disordered" evidence="1">
    <location>
        <begin position="167"/>
        <end position="191"/>
    </location>
</feature>
<protein>
    <submittedName>
        <fullName evidence="2">Uncharacterized protein</fullName>
    </submittedName>
</protein>
<feature type="region of interest" description="Disordered" evidence="1">
    <location>
        <begin position="64"/>
        <end position="89"/>
    </location>
</feature>
<dbReference type="EMBL" id="MU129024">
    <property type="protein sequence ID" value="KAF9510031.1"/>
    <property type="molecule type" value="Genomic_DNA"/>
</dbReference>
<dbReference type="Proteomes" id="UP000886523">
    <property type="component" value="Unassembled WGS sequence"/>
</dbReference>
<dbReference type="AlphaFoldDB" id="A0A9P6ASG4"/>
<proteinExistence type="predicted"/>
<evidence type="ECO:0000313" key="3">
    <source>
        <dbReference type="Proteomes" id="UP000886523"/>
    </source>
</evidence>
<feature type="region of interest" description="Disordered" evidence="1">
    <location>
        <begin position="1"/>
        <end position="32"/>
    </location>
</feature>
<accession>A0A9P6ASG4</accession>
<evidence type="ECO:0000256" key="1">
    <source>
        <dbReference type="SAM" id="MobiDB-lite"/>
    </source>
</evidence>
<sequence>MMRFCRRSSHRHAPKEKTNGVDLSGDAEQTLTCPPQHRTITHVLYRTLFPPSADSLPRGELIPRSSFDTTTSPDIGIVDQPQARLSPPEEPFGARMSLLSLNIFLSGWCLKSPNRRVMPVGAKSSLDITVRHLDVPSHTPGLRRRLSKRLMNLKEYCGRFSHTALAVKTGPSSTHPDRQVGAPGRHRSHAF</sequence>
<gene>
    <name evidence="2" type="ORF">BS47DRAFT_105314</name>
</gene>
<feature type="compositionally biased region" description="Basic residues" evidence="1">
    <location>
        <begin position="1"/>
        <end position="14"/>
    </location>
</feature>
<reference evidence="2" key="1">
    <citation type="journal article" date="2020" name="Nat. Commun.">
        <title>Large-scale genome sequencing of mycorrhizal fungi provides insights into the early evolution of symbiotic traits.</title>
        <authorList>
            <person name="Miyauchi S."/>
            <person name="Kiss E."/>
            <person name="Kuo A."/>
            <person name="Drula E."/>
            <person name="Kohler A."/>
            <person name="Sanchez-Garcia M."/>
            <person name="Morin E."/>
            <person name="Andreopoulos B."/>
            <person name="Barry K.W."/>
            <person name="Bonito G."/>
            <person name="Buee M."/>
            <person name="Carver A."/>
            <person name="Chen C."/>
            <person name="Cichocki N."/>
            <person name="Clum A."/>
            <person name="Culley D."/>
            <person name="Crous P.W."/>
            <person name="Fauchery L."/>
            <person name="Girlanda M."/>
            <person name="Hayes R.D."/>
            <person name="Keri Z."/>
            <person name="LaButti K."/>
            <person name="Lipzen A."/>
            <person name="Lombard V."/>
            <person name="Magnuson J."/>
            <person name="Maillard F."/>
            <person name="Murat C."/>
            <person name="Nolan M."/>
            <person name="Ohm R.A."/>
            <person name="Pangilinan J."/>
            <person name="Pereira M.F."/>
            <person name="Perotto S."/>
            <person name="Peter M."/>
            <person name="Pfister S."/>
            <person name="Riley R."/>
            <person name="Sitrit Y."/>
            <person name="Stielow J.B."/>
            <person name="Szollosi G."/>
            <person name="Zifcakova L."/>
            <person name="Stursova M."/>
            <person name="Spatafora J.W."/>
            <person name="Tedersoo L."/>
            <person name="Vaario L.M."/>
            <person name="Yamada A."/>
            <person name="Yan M."/>
            <person name="Wang P."/>
            <person name="Xu J."/>
            <person name="Bruns T."/>
            <person name="Baldrian P."/>
            <person name="Vilgalys R."/>
            <person name="Dunand C."/>
            <person name="Henrissat B."/>
            <person name="Grigoriev I.V."/>
            <person name="Hibbett D."/>
            <person name="Nagy L.G."/>
            <person name="Martin F.M."/>
        </authorList>
    </citation>
    <scope>NUCLEOTIDE SEQUENCE</scope>
    <source>
        <strain evidence="2">UP504</strain>
    </source>
</reference>
<organism evidence="2 3">
    <name type="scientific">Hydnum rufescens UP504</name>
    <dbReference type="NCBI Taxonomy" id="1448309"/>
    <lineage>
        <taxon>Eukaryota</taxon>
        <taxon>Fungi</taxon>
        <taxon>Dikarya</taxon>
        <taxon>Basidiomycota</taxon>
        <taxon>Agaricomycotina</taxon>
        <taxon>Agaricomycetes</taxon>
        <taxon>Cantharellales</taxon>
        <taxon>Hydnaceae</taxon>
        <taxon>Hydnum</taxon>
    </lineage>
</organism>
<comment type="caution">
    <text evidence="2">The sequence shown here is derived from an EMBL/GenBank/DDBJ whole genome shotgun (WGS) entry which is preliminary data.</text>
</comment>
<evidence type="ECO:0000313" key="2">
    <source>
        <dbReference type="EMBL" id="KAF9510031.1"/>
    </source>
</evidence>
<name>A0A9P6ASG4_9AGAM</name>
<keyword evidence="3" id="KW-1185">Reference proteome</keyword>